<dbReference type="GO" id="GO:0006310">
    <property type="term" value="P:DNA recombination"/>
    <property type="evidence" value="ECO:0007669"/>
    <property type="project" value="UniProtKB-UniRule"/>
</dbReference>
<dbReference type="STRING" id="572544.Ilyop_1367"/>
<comment type="similarity">
    <text evidence="4">Belongs to the RecO family.</text>
</comment>
<evidence type="ECO:0000256" key="3">
    <source>
        <dbReference type="ARBA" id="ARBA00023204"/>
    </source>
</evidence>
<gene>
    <name evidence="4" type="primary">recO</name>
    <name evidence="6" type="ordered locus">Ilyop_1367</name>
</gene>
<dbReference type="AlphaFoldDB" id="E3HA19"/>
<dbReference type="PANTHER" id="PTHR33991:SF1">
    <property type="entry name" value="DNA REPAIR PROTEIN RECO"/>
    <property type="match status" value="1"/>
</dbReference>
<keyword evidence="2 4" id="KW-0233">DNA recombination</keyword>
<dbReference type="NCBIfam" id="TIGR00613">
    <property type="entry name" value="reco"/>
    <property type="match status" value="1"/>
</dbReference>
<dbReference type="InterPro" id="IPR012340">
    <property type="entry name" value="NA-bd_OB-fold"/>
</dbReference>
<dbReference type="GO" id="GO:0043590">
    <property type="term" value="C:bacterial nucleoid"/>
    <property type="evidence" value="ECO:0007669"/>
    <property type="project" value="TreeGrafter"/>
</dbReference>
<dbReference type="PANTHER" id="PTHR33991">
    <property type="entry name" value="DNA REPAIR PROTEIN RECO"/>
    <property type="match status" value="1"/>
</dbReference>
<sequence>MKFLSSDGVIIKKLDYGEADRLITIFSRRYGKIQLNIKGIRKSKRRDKNAVELLAFSKFVFYRKGERLITTNFELLDSFWGIRSNIKNIEIIMYILSVLNNILVENQRKSVLYDYFLKVINYLDKSENQIKNHLLVCHFLSKMIQEEGIAFELSEGEYFDIENSKFRKNSGSYFLKLSKMEKKILENISGEKSDGVLKEIRDITVVKKVINILERYINYHLHTSLNFKHFLGEDLKNGEYS</sequence>
<comment type="function">
    <text evidence="4">Involved in DNA repair and RecF pathway recombination.</text>
</comment>
<protein>
    <recommendedName>
        <fullName evidence="4">DNA repair protein RecO</fullName>
    </recommendedName>
    <alternativeName>
        <fullName evidence="4">Recombination protein O</fullName>
    </alternativeName>
</protein>
<reference evidence="6 7" key="1">
    <citation type="journal article" date="2010" name="Stand. Genomic Sci.">
        <title>Complete genome sequence of Ilyobacter polytropus type strain (CuHbu1).</title>
        <authorList>
            <person name="Sikorski J."/>
            <person name="Chertkov O."/>
            <person name="Lapidus A."/>
            <person name="Nolan M."/>
            <person name="Lucas S."/>
            <person name="Del Rio T.G."/>
            <person name="Tice H."/>
            <person name="Cheng J.F."/>
            <person name="Tapia R."/>
            <person name="Han C."/>
            <person name="Goodwin L."/>
            <person name="Pitluck S."/>
            <person name="Liolios K."/>
            <person name="Ivanova N."/>
            <person name="Mavromatis K."/>
            <person name="Mikhailova N."/>
            <person name="Pati A."/>
            <person name="Chen A."/>
            <person name="Palaniappan K."/>
            <person name="Land M."/>
            <person name="Hauser L."/>
            <person name="Chang Y.J."/>
            <person name="Jeffries C.D."/>
            <person name="Brambilla E."/>
            <person name="Yasawong M."/>
            <person name="Rohde M."/>
            <person name="Pukall R."/>
            <person name="Spring S."/>
            <person name="Goker M."/>
            <person name="Woyke T."/>
            <person name="Bristow J."/>
            <person name="Eisen J.A."/>
            <person name="Markowitz V."/>
            <person name="Hugenholtz P."/>
            <person name="Kyrpides N.C."/>
            <person name="Klenk H.P."/>
        </authorList>
    </citation>
    <scope>NUCLEOTIDE SEQUENCE [LARGE SCALE GENOMIC DNA]</scope>
    <source>
        <strain evidence="7">ATCC 51220 / DSM 2926 / LMG 16218 / CuHBu1</strain>
    </source>
</reference>
<proteinExistence type="inferred from homology"/>
<dbReference type="Pfam" id="PF11967">
    <property type="entry name" value="RecO_N"/>
    <property type="match status" value="1"/>
</dbReference>
<evidence type="ECO:0000256" key="2">
    <source>
        <dbReference type="ARBA" id="ARBA00023172"/>
    </source>
</evidence>
<name>E3HA19_ILYPC</name>
<dbReference type="OrthoDB" id="81972at2"/>
<dbReference type="GO" id="GO:0006302">
    <property type="term" value="P:double-strand break repair"/>
    <property type="evidence" value="ECO:0007669"/>
    <property type="project" value="TreeGrafter"/>
</dbReference>
<dbReference type="HAMAP" id="MF_00201">
    <property type="entry name" value="RecO"/>
    <property type="match status" value="1"/>
</dbReference>
<evidence type="ECO:0000313" key="6">
    <source>
        <dbReference type="EMBL" id="ADO83147.1"/>
    </source>
</evidence>
<dbReference type="KEGG" id="ipo:Ilyop_1367"/>
<dbReference type="Proteomes" id="UP000006875">
    <property type="component" value="Chromosome"/>
</dbReference>
<evidence type="ECO:0000256" key="4">
    <source>
        <dbReference type="HAMAP-Rule" id="MF_00201"/>
    </source>
</evidence>
<dbReference type="RefSeq" id="WP_013387814.1">
    <property type="nucleotide sequence ID" value="NC_014632.1"/>
</dbReference>
<dbReference type="InterPro" id="IPR003717">
    <property type="entry name" value="RecO"/>
</dbReference>
<evidence type="ECO:0000256" key="1">
    <source>
        <dbReference type="ARBA" id="ARBA00022763"/>
    </source>
</evidence>
<organism evidence="6 7">
    <name type="scientific">Ilyobacter polytropus (strain ATCC 51220 / DSM 2926 / LMG 16218 / CuHBu1)</name>
    <dbReference type="NCBI Taxonomy" id="572544"/>
    <lineage>
        <taxon>Bacteria</taxon>
        <taxon>Fusobacteriati</taxon>
        <taxon>Fusobacteriota</taxon>
        <taxon>Fusobacteriia</taxon>
        <taxon>Fusobacteriales</taxon>
        <taxon>Fusobacteriaceae</taxon>
        <taxon>Ilyobacter</taxon>
    </lineage>
</organism>
<dbReference type="EMBL" id="CP002281">
    <property type="protein sequence ID" value="ADO83147.1"/>
    <property type="molecule type" value="Genomic_DNA"/>
</dbReference>
<dbReference type="Gene3D" id="2.40.50.140">
    <property type="entry name" value="Nucleic acid-binding proteins"/>
    <property type="match status" value="1"/>
</dbReference>
<evidence type="ECO:0000259" key="5">
    <source>
        <dbReference type="Pfam" id="PF11967"/>
    </source>
</evidence>
<accession>E3HA19</accession>
<evidence type="ECO:0000313" key="7">
    <source>
        <dbReference type="Proteomes" id="UP000006875"/>
    </source>
</evidence>
<feature type="domain" description="DNA replication/recombination mediator RecO N-terminal" evidence="5">
    <location>
        <begin position="1"/>
        <end position="79"/>
    </location>
</feature>
<dbReference type="HOGENOM" id="CLU_100545_0_0_0"/>
<keyword evidence="7" id="KW-1185">Reference proteome</keyword>
<dbReference type="InterPro" id="IPR022572">
    <property type="entry name" value="DNA_rep/recomb_RecO_N"/>
</dbReference>
<keyword evidence="1 4" id="KW-0227">DNA damage</keyword>
<dbReference type="SUPFAM" id="SSF50249">
    <property type="entry name" value="Nucleic acid-binding proteins"/>
    <property type="match status" value="1"/>
</dbReference>
<keyword evidence="3 4" id="KW-0234">DNA repair</keyword>
<dbReference type="eggNOG" id="COG1381">
    <property type="taxonomic scope" value="Bacteria"/>
</dbReference>